<proteinExistence type="predicted"/>
<sequence length="416" mass="44987">MRYLRAVLFQLHWLLGLGAGLVLAVAGVTGALLSYEDAIGEAFDADLIRVASHSEDRLAPDALLARFLAQRPDTVASLTIAAEPGTAAMVRLGRDSATGQRPPSLYLDPHDGTVRGAARTEEVFATIRRLHRWLLLPGDGKGWGRTLTGASLVALLVLLCTGLYLRWPKVMSLRIWLKPHLRQWGRPTYWSLHSVAGTWVLPVYIVIALSGLWWSYDGYREAVTAFLTGGETITRMADGKPPAGQEIKPPARKAMPEADRGTRPAGRKEEGLGSSGAPSLDTAWAAFRAADAGRFTRATLLLPAGFGGPVRIRSENRNGWRDDTRIEAATGRILVREVGGERPLGVRIAGNMLDVHSGRIFGVLGPPIFLVAALLMPLFLITGLLLYIGRRAAKARRRADSIMPAGPATPALGRRA</sequence>
<feature type="region of interest" description="Disordered" evidence="1">
    <location>
        <begin position="237"/>
        <end position="277"/>
    </location>
</feature>
<evidence type="ECO:0000313" key="3">
    <source>
        <dbReference type="EMBL" id="MET3691077.1"/>
    </source>
</evidence>
<dbReference type="InterPro" id="IPR005625">
    <property type="entry name" value="PepSY-ass_TM"/>
</dbReference>
<protein>
    <submittedName>
        <fullName evidence="3">Sulfite reductase (NADPH) flavoprotein alpha-component</fullName>
        <ecNumber evidence="3">1.8.1.2</ecNumber>
    </submittedName>
</protein>
<evidence type="ECO:0000256" key="2">
    <source>
        <dbReference type="SAM" id="Phobius"/>
    </source>
</evidence>
<comment type="caution">
    <text evidence="3">The sequence shown here is derived from an EMBL/GenBank/DDBJ whole genome shotgun (WGS) entry which is preliminary data.</text>
</comment>
<feature type="transmembrane region" description="Helical" evidence="2">
    <location>
        <begin position="368"/>
        <end position="388"/>
    </location>
</feature>
<evidence type="ECO:0000313" key="4">
    <source>
        <dbReference type="Proteomes" id="UP001549145"/>
    </source>
</evidence>
<dbReference type="GO" id="GO:0004783">
    <property type="term" value="F:sulfite reductase (NADPH) activity"/>
    <property type="evidence" value="ECO:0007669"/>
    <property type="project" value="UniProtKB-EC"/>
</dbReference>
<evidence type="ECO:0000256" key="1">
    <source>
        <dbReference type="SAM" id="MobiDB-lite"/>
    </source>
</evidence>
<feature type="transmembrane region" description="Helical" evidence="2">
    <location>
        <begin position="188"/>
        <end position="214"/>
    </location>
</feature>
<keyword evidence="2" id="KW-0472">Membrane</keyword>
<feature type="compositionally biased region" description="Basic and acidic residues" evidence="1">
    <location>
        <begin position="254"/>
        <end position="271"/>
    </location>
</feature>
<accession>A0ABV2KZS8</accession>
<dbReference type="EC" id="1.8.1.2" evidence="3"/>
<dbReference type="PANTHER" id="PTHR34219">
    <property type="entry name" value="IRON-REGULATED INNER MEMBRANE PROTEIN-RELATED"/>
    <property type="match status" value="1"/>
</dbReference>
<keyword evidence="3" id="KW-0560">Oxidoreductase</keyword>
<keyword evidence="2" id="KW-0812">Transmembrane</keyword>
<dbReference type="Proteomes" id="UP001549145">
    <property type="component" value="Unassembled WGS sequence"/>
</dbReference>
<gene>
    <name evidence="3" type="ORF">ABID43_000596</name>
</gene>
<dbReference type="EMBL" id="JBEPMM010000001">
    <property type="protein sequence ID" value="MET3691077.1"/>
    <property type="molecule type" value="Genomic_DNA"/>
</dbReference>
<dbReference type="RefSeq" id="WP_238277957.1">
    <property type="nucleotide sequence ID" value="NZ_BPQL01000027.1"/>
</dbReference>
<organism evidence="3 4">
    <name type="scientific">Methylobacterium goesingense</name>
    <dbReference type="NCBI Taxonomy" id="243690"/>
    <lineage>
        <taxon>Bacteria</taxon>
        <taxon>Pseudomonadati</taxon>
        <taxon>Pseudomonadota</taxon>
        <taxon>Alphaproteobacteria</taxon>
        <taxon>Hyphomicrobiales</taxon>
        <taxon>Methylobacteriaceae</taxon>
        <taxon>Methylobacterium</taxon>
    </lineage>
</organism>
<dbReference type="PANTHER" id="PTHR34219:SF3">
    <property type="entry name" value="BLL7967 PROTEIN"/>
    <property type="match status" value="1"/>
</dbReference>
<feature type="transmembrane region" description="Helical" evidence="2">
    <location>
        <begin position="147"/>
        <end position="167"/>
    </location>
</feature>
<dbReference type="Pfam" id="PF03929">
    <property type="entry name" value="PepSY_TM"/>
    <property type="match status" value="1"/>
</dbReference>
<reference evidence="3 4" key="1">
    <citation type="submission" date="2024-06" db="EMBL/GenBank/DDBJ databases">
        <title>Genomic Encyclopedia of Type Strains, Phase IV (KMG-IV): sequencing the most valuable type-strain genomes for metagenomic binning, comparative biology and taxonomic classification.</title>
        <authorList>
            <person name="Goeker M."/>
        </authorList>
    </citation>
    <scope>NUCLEOTIDE SEQUENCE [LARGE SCALE GENOMIC DNA]</scope>
    <source>
        <strain evidence="3 4">DSM 21331</strain>
    </source>
</reference>
<name>A0ABV2KZS8_9HYPH</name>
<keyword evidence="4" id="KW-1185">Reference proteome</keyword>
<keyword evidence="2" id="KW-1133">Transmembrane helix</keyword>